<proteinExistence type="predicted"/>
<dbReference type="EMBL" id="MLAK01001006">
    <property type="protein sequence ID" value="OHS99415.1"/>
    <property type="molecule type" value="Genomic_DNA"/>
</dbReference>
<protein>
    <submittedName>
        <fullName evidence="1">Uncharacterized protein</fullName>
    </submittedName>
</protein>
<name>A0A1J4JLW9_9EUKA</name>
<gene>
    <name evidence="1" type="ORF">TRFO_34139</name>
</gene>
<dbReference type="RefSeq" id="XP_068352552.1">
    <property type="nucleotide sequence ID" value="XM_068509493.1"/>
</dbReference>
<dbReference type="VEuPathDB" id="TrichDB:TRFO_34139"/>
<sequence length="211" mass="25182">MPQWLKIFHISFHFSNLKSIHYMNQQNLVNNINNNNPTYDFSNETHSIFLLSPSINPMVQCEDYCSSILSYSPNVILVKFESLQQNYSPTNWMNNQNFNDFPELDLIPLYPKNNIKSNPKKFHIQLTNEAVIFKNELYHLFGEKKRFSKSDVKTIHNNICQKLCLSKITRSEFRSMNIYFNNYAKYMDIIIREARIYLLHHPEMRVNGFRI</sequence>
<reference evidence="1" key="1">
    <citation type="submission" date="2016-10" db="EMBL/GenBank/DDBJ databases">
        <authorList>
            <person name="Benchimol M."/>
            <person name="Almeida L.G."/>
            <person name="Vasconcelos A.T."/>
            <person name="Perreira-Neves A."/>
            <person name="Rosa I.A."/>
            <person name="Tasca T."/>
            <person name="Bogo M.R."/>
            <person name="de Souza W."/>
        </authorList>
    </citation>
    <scope>NUCLEOTIDE SEQUENCE [LARGE SCALE GENOMIC DNA]</scope>
    <source>
        <strain evidence="1">K</strain>
    </source>
</reference>
<evidence type="ECO:0000313" key="1">
    <source>
        <dbReference type="EMBL" id="OHS99415.1"/>
    </source>
</evidence>
<organism evidence="1 2">
    <name type="scientific">Tritrichomonas foetus</name>
    <dbReference type="NCBI Taxonomy" id="1144522"/>
    <lineage>
        <taxon>Eukaryota</taxon>
        <taxon>Metamonada</taxon>
        <taxon>Parabasalia</taxon>
        <taxon>Tritrichomonadida</taxon>
        <taxon>Tritrichomonadidae</taxon>
        <taxon>Tritrichomonas</taxon>
    </lineage>
</organism>
<accession>A0A1J4JLW9</accession>
<comment type="caution">
    <text evidence="1">The sequence shown here is derived from an EMBL/GenBank/DDBJ whole genome shotgun (WGS) entry which is preliminary data.</text>
</comment>
<evidence type="ECO:0000313" key="2">
    <source>
        <dbReference type="Proteomes" id="UP000179807"/>
    </source>
</evidence>
<dbReference type="AlphaFoldDB" id="A0A1J4JLW9"/>
<dbReference type="GeneID" id="94844197"/>
<dbReference type="Proteomes" id="UP000179807">
    <property type="component" value="Unassembled WGS sequence"/>
</dbReference>
<keyword evidence="2" id="KW-1185">Reference proteome</keyword>